<feature type="compositionally biased region" description="Low complexity" evidence="1">
    <location>
        <begin position="13"/>
        <end position="26"/>
    </location>
</feature>
<dbReference type="EMBL" id="CAJOAZ010033697">
    <property type="protein sequence ID" value="CAF4456965.1"/>
    <property type="molecule type" value="Genomic_DNA"/>
</dbReference>
<name>A0A820SXU8_9BILA</name>
<organism evidence="2 3">
    <name type="scientific">Adineta steineri</name>
    <dbReference type="NCBI Taxonomy" id="433720"/>
    <lineage>
        <taxon>Eukaryota</taxon>
        <taxon>Metazoa</taxon>
        <taxon>Spiralia</taxon>
        <taxon>Gnathifera</taxon>
        <taxon>Rotifera</taxon>
        <taxon>Eurotatoria</taxon>
        <taxon>Bdelloidea</taxon>
        <taxon>Adinetida</taxon>
        <taxon>Adinetidae</taxon>
        <taxon>Adineta</taxon>
    </lineage>
</organism>
<feature type="compositionally biased region" description="Polar residues" evidence="1">
    <location>
        <begin position="1"/>
        <end position="12"/>
    </location>
</feature>
<reference evidence="2" key="1">
    <citation type="submission" date="2021-02" db="EMBL/GenBank/DDBJ databases">
        <authorList>
            <person name="Nowell W R."/>
        </authorList>
    </citation>
    <scope>NUCLEOTIDE SEQUENCE</scope>
</reference>
<dbReference type="Proteomes" id="UP000663844">
    <property type="component" value="Unassembled WGS sequence"/>
</dbReference>
<feature type="non-terminal residue" evidence="2">
    <location>
        <position position="1"/>
    </location>
</feature>
<gene>
    <name evidence="2" type="ORF">OXD698_LOCUS54744</name>
</gene>
<sequence length="26" mass="2837">MNCNKIEPQSYNTDDTTQTSTTSSGI</sequence>
<feature type="region of interest" description="Disordered" evidence="1">
    <location>
        <begin position="1"/>
        <end position="26"/>
    </location>
</feature>
<protein>
    <submittedName>
        <fullName evidence="2">Uncharacterized protein</fullName>
    </submittedName>
</protein>
<evidence type="ECO:0000256" key="1">
    <source>
        <dbReference type="SAM" id="MobiDB-lite"/>
    </source>
</evidence>
<evidence type="ECO:0000313" key="2">
    <source>
        <dbReference type="EMBL" id="CAF4456965.1"/>
    </source>
</evidence>
<evidence type="ECO:0000313" key="3">
    <source>
        <dbReference type="Proteomes" id="UP000663844"/>
    </source>
</evidence>
<dbReference type="AlphaFoldDB" id="A0A820SXU8"/>
<proteinExistence type="predicted"/>
<accession>A0A820SXU8</accession>
<comment type="caution">
    <text evidence="2">The sequence shown here is derived from an EMBL/GenBank/DDBJ whole genome shotgun (WGS) entry which is preliminary data.</text>
</comment>